<protein>
    <submittedName>
        <fullName evidence="1">Uncharacterized protein</fullName>
    </submittedName>
</protein>
<reference evidence="1" key="1">
    <citation type="journal article" date="2014" name="Front. Microbiol.">
        <title>High frequency of phylogenetically diverse reductive dehalogenase-homologous genes in deep subseafloor sedimentary metagenomes.</title>
        <authorList>
            <person name="Kawai M."/>
            <person name="Futagami T."/>
            <person name="Toyoda A."/>
            <person name="Takaki Y."/>
            <person name="Nishi S."/>
            <person name="Hori S."/>
            <person name="Arai W."/>
            <person name="Tsubouchi T."/>
            <person name="Morono Y."/>
            <person name="Uchiyama I."/>
            <person name="Ito T."/>
            <person name="Fujiyama A."/>
            <person name="Inagaki F."/>
            <person name="Takami H."/>
        </authorList>
    </citation>
    <scope>NUCLEOTIDE SEQUENCE</scope>
    <source>
        <strain evidence="1">Expedition CK06-06</strain>
    </source>
</reference>
<dbReference type="EMBL" id="BARV01014317">
    <property type="protein sequence ID" value="GAI31081.1"/>
    <property type="molecule type" value="Genomic_DNA"/>
</dbReference>
<organism evidence="1">
    <name type="scientific">marine sediment metagenome</name>
    <dbReference type="NCBI Taxonomy" id="412755"/>
    <lineage>
        <taxon>unclassified sequences</taxon>
        <taxon>metagenomes</taxon>
        <taxon>ecological metagenomes</taxon>
    </lineage>
</organism>
<proteinExistence type="predicted"/>
<accession>X1NLJ4</accession>
<sequence length="52" mass="6109">AGENKFNREMLEAVEWYKKKSSLDLNKKVRALIEYCGFKKGDKKDLVNMLTK</sequence>
<name>X1NLJ4_9ZZZZ</name>
<dbReference type="AlphaFoldDB" id="X1NLJ4"/>
<feature type="non-terminal residue" evidence="1">
    <location>
        <position position="1"/>
    </location>
</feature>
<gene>
    <name evidence="1" type="ORF">S06H3_25103</name>
</gene>
<comment type="caution">
    <text evidence="1">The sequence shown here is derived from an EMBL/GenBank/DDBJ whole genome shotgun (WGS) entry which is preliminary data.</text>
</comment>
<evidence type="ECO:0000313" key="1">
    <source>
        <dbReference type="EMBL" id="GAI31081.1"/>
    </source>
</evidence>